<evidence type="ECO:0000313" key="3">
    <source>
        <dbReference type="Proteomes" id="UP001172155"/>
    </source>
</evidence>
<sequence>MKSSALLGALLAAATGVAARCVKPSGLPACHAGKCLQGLYSEDLGKDFCSVFLSLPPVPSTATVTVATETVTTYTSTQTDLTTTVETSTITSVTTALSTSYVFQRRDIENPAAARILSACATKAARISSACSCFLSITVPVPVPAPTTTVLATATTVISLATTIASTETETTLTTTTTTASDLAIATIPSNPILNGNFGSYNTDRHIRPWTNTTTENPGSKLEFLPGASVCASNDLSYCSTGSLAVVYPPSIEGGFVDLVQTFRAKPNTQYSVDFLYRCFVAKPPAARVEVFYNGVTRGASLCPDQSIGFVWPRNRFYFTTDGTGVGEVKLRFYNCQESQQQMYHYIAEIRATVATGPY</sequence>
<reference evidence="2" key="1">
    <citation type="submission" date="2023-06" db="EMBL/GenBank/DDBJ databases">
        <title>Genome-scale phylogeny and comparative genomics of the fungal order Sordariales.</title>
        <authorList>
            <consortium name="Lawrence Berkeley National Laboratory"/>
            <person name="Hensen N."/>
            <person name="Bonometti L."/>
            <person name="Westerberg I."/>
            <person name="Brannstrom I.O."/>
            <person name="Guillou S."/>
            <person name="Cros-Aarteil S."/>
            <person name="Calhoun S."/>
            <person name="Haridas S."/>
            <person name="Kuo A."/>
            <person name="Mondo S."/>
            <person name="Pangilinan J."/>
            <person name="Riley R."/>
            <person name="LaButti K."/>
            <person name="Andreopoulos B."/>
            <person name="Lipzen A."/>
            <person name="Chen C."/>
            <person name="Yanf M."/>
            <person name="Daum C."/>
            <person name="Ng V."/>
            <person name="Clum A."/>
            <person name="Steindorff A."/>
            <person name="Ohm R."/>
            <person name="Martin F."/>
            <person name="Silar P."/>
            <person name="Natvig D."/>
            <person name="Lalanne C."/>
            <person name="Gautier V."/>
            <person name="Ament-velasquez S.L."/>
            <person name="Kruys A."/>
            <person name="Hutchinson M.I."/>
            <person name="Powell A.J."/>
            <person name="Barry K."/>
            <person name="Miller A.N."/>
            <person name="Grigoriev I.V."/>
            <person name="Debuchy R."/>
            <person name="Gladieux P."/>
            <person name="Thoren M.H."/>
            <person name="Johannesson H."/>
        </authorList>
    </citation>
    <scope>NUCLEOTIDE SEQUENCE</scope>
    <source>
        <strain evidence="2">SMH3187-1</strain>
    </source>
</reference>
<proteinExistence type="predicted"/>
<evidence type="ECO:0000256" key="1">
    <source>
        <dbReference type="SAM" id="SignalP"/>
    </source>
</evidence>
<dbReference type="EMBL" id="JAUKUD010000004">
    <property type="protein sequence ID" value="KAK0745707.1"/>
    <property type="molecule type" value="Genomic_DNA"/>
</dbReference>
<dbReference type="Proteomes" id="UP001172155">
    <property type="component" value="Unassembled WGS sequence"/>
</dbReference>
<dbReference type="AlphaFoldDB" id="A0AA40EUC9"/>
<accession>A0AA40EUC9</accession>
<protein>
    <submittedName>
        <fullName evidence="2">Uncharacterized protein</fullName>
    </submittedName>
</protein>
<gene>
    <name evidence="2" type="ORF">B0T18DRAFT_136398</name>
</gene>
<keyword evidence="1" id="KW-0732">Signal</keyword>
<keyword evidence="3" id="KW-1185">Reference proteome</keyword>
<comment type="caution">
    <text evidence="2">The sequence shown here is derived from an EMBL/GenBank/DDBJ whole genome shotgun (WGS) entry which is preliminary data.</text>
</comment>
<organism evidence="2 3">
    <name type="scientific">Schizothecium vesticola</name>
    <dbReference type="NCBI Taxonomy" id="314040"/>
    <lineage>
        <taxon>Eukaryota</taxon>
        <taxon>Fungi</taxon>
        <taxon>Dikarya</taxon>
        <taxon>Ascomycota</taxon>
        <taxon>Pezizomycotina</taxon>
        <taxon>Sordariomycetes</taxon>
        <taxon>Sordariomycetidae</taxon>
        <taxon>Sordariales</taxon>
        <taxon>Schizotheciaceae</taxon>
        <taxon>Schizothecium</taxon>
    </lineage>
</organism>
<feature type="signal peptide" evidence="1">
    <location>
        <begin position="1"/>
        <end position="19"/>
    </location>
</feature>
<name>A0AA40EUC9_9PEZI</name>
<feature type="chain" id="PRO_5041229504" evidence="1">
    <location>
        <begin position="20"/>
        <end position="359"/>
    </location>
</feature>
<evidence type="ECO:0000313" key="2">
    <source>
        <dbReference type="EMBL" id="KAK0745707.1"/>
    </source>
</evidence>